<feature type="transmembrane region" description="Helical" evidence="1">
    <location>
        <begin position="76"/>
        <end position="99"/>
    </location>
</feature>
<organism evidence="2">
    <name type="scientific">Culex pipiens</name>
    <name type="common">House mosquito</name>
    <dbReference type="NCBI Taxonomy" id="7175"/>
    <lineage>
        <taxon>Eukaryota</taxon>
        <taxon>Metazoa</taxon>
        <taxon>Ecdysozoa</taxon>
        <taxon>Arthropoda</taxon>
        <taxon>Hexapoda</taxon>
        <taxon>Insecta</taxon>
        <taxon>Pterygota</taxon>
        <taxon>Neoptera</taxon>
        <taxon>Endopterygota</taxon>
        <taxon>Diptera</taxon>
        <taxon>Nematocera</taxon>
        <taxon>Culicoidea</taxon>
        <taxon>Culicidae</taxon>
        <taxon>Culicinae</taxon>
        <taxon>Culicini</taxon>
        <taxon>Culex</taxon>
        <taxon>Culex</taxon>
    </lineage>
</organism>
<dbReference type="AlphaFoldDB" id="A0A8D8KPH2"/>
<protein>
    <submittedName>
        <fullName evidence="2">(northern house mosquito) hypothetical protein</fullName>
    </submittedName>
</protein>
<keyword evidence="1" id="KW-1133">Transmembrane helix</keyword>
<reference evidence="2" key="1">
    <citation type="submission" date="2021-05" db="EMBL/GenBank/DDBJ databases">
        <authorList>
            <person name="Alioto T."/>
            <person name="Alioto T."/>
            <person name="Gomez Garrido J."/>
        </authorList>
    </citation>
    <scope>NUCLEOTIDE SEQUENCE</scope>
</reference>
<evidence type="ECO:0000256" key="1">
    <source>
        <dbReference type="SAM" id="Phobius"/>
    </source>
</evidence>
<keyword evidence="1" id="KW-0812">Transmembrane</keyword>
<dbReference type="EMBL" id="HBUE01329267">
    <property type="protein sequence ID" value="CAG6592413.1"/>
    <property type="molecule type" value="Transcribed_RNA"/>
</dbReference>
<keyword evidence="1" id="KW-0472">Membrane</keyword>
<name>A0A8D8KPH2_CULPI</name>
<accession>A0A8D8KPH2</accession>
<sequence>MARAIPSLMTLLPSTISRKWVRFSDFYCVFFTSPWACVSGCGRYITYSGCSPRLTSAHSPQFDQITFNQSSPSSHFHYIIVIIYNNIQYIIIYTIICCVS</sequence>
<dbReference type="EMBL" id="HBUE01222597">
    <property type="protein sequence ID" value="CAG6540344.1"/>
    <property type="molecule type" value="Transcribed_RNA"/>
</dbReference>
<proteinExistence type="predicted"/>
<evidence type="ECO:0000313" key="2">
    <source>
        <dbReference type="EMBL" id="CAG6592413.1"/>
    </source>
</evidence>